<comment type="caution">
    <text evidence="1">The sequence shown here is derived from an EMBL/GenBank/DDBJ whole genome shotgun (WGS) entry which is preliminary data.</text>
</comment>
<reference evidence="1 2" key="1">
    <citation type="submission" date="2017-11" db="EMBL/GenBank/DDBJ databases">
        <title>De-novo sequencing of pomegranate (Punica granatum L.) genome.</title>
        <authorList>
            <person name="Akparov Z."/>
            <person name="Amiraslanov A."/>
            <person name="Hajiyeva S."/>
            <person name="Abbasov M."/>
            <person name="Kaur K."/>
            <person name="Hamwieh A."/>
            <person name="Solovyev V."/>
            <person name="Salamov A."/>
            <person name="Braich B."/>
            <person name="Kosarev P."/>
            <person name="Mahmoud A."/>
            <person name="Hajiyev E."/>
            <person name="Babayeva S."/>
            <person name="Izzatullayeva V."/>
            <person name="Mammadov A."/>
            <person name="Mammadov A."/>
            <person name="Sharifova S."/>
            <person name="Ojaghi J."/>
            <person name="Eynullazada K."/>
            <person name="Bayramov B."/>
            <person name="Abdulazimova A."/>
            <person name="Shahmuradov I."/>
        </authorList>
    </citation>
    <scope>NUCLEOTIDE SEQUENCE [LARGE SCALE GENOMIC DNA]</scope>
    <source>
        <strain evidence="2">cv. AG2017</strain>
        <tissue evidence="1">Leaf</tissue>
    </source>
</reference>
<dbReference type="Proteomes" id="UP000233551">
    <property type="component" value="Unassembled WGS sequence"/>
</dbReference>
<keyword evidence="2" id="KW-1185">Reference proteome</keyword>
<sequence>MWSDQSRDLASFVSFRISSQGRELPIEDWARGESMHEGCINHIPDQIQRSKQKSIIRHRAPLAHDRSSVFLFPELPSVFTRCPNLSHTVLSLLQFFSRLVQPQWQNWRCSSLSCAPSDYRRRPPDEGPISWCMEGSTVTPANPTLRPPPLLTLQLKLLGCKWAQVCVGQSGKFTSAMVIRKNLDNGGSKAVEDIEWDALTVKETCREIEKRYLCLASAPDPTIVSLPLPVANT</sequence>
<dbReference type="STRING" id="22663.A0A2I0HKK4"/>
<name>A0A2I0HKK4_PUNGR</name>
<evidence type="ECO:0000313" key="2">
    <source>
        <dbReference type="Proteomes" id="UP000233551"/>
    </source>
</evidence>
<organism evidence="1 2">
    <name type="scientific">Punica granatum</name>
    <name type="common">Pomegranate</name>
    <dbReference type="NCBI Taxonomy" id="22663"/>
    <lineage>
        <taxon>Eukaryota</taxon>
        <taxon>Viridiplantae</taxon>
        <taxon>Streptophyta</taxon>
        <taxon>Embryophyta</taxon>
        <taxon>Tracheophyta</taxon>
        <taxon>Spermatophyta</taxon>
        <taxon>Magnoliopsida</taxon>
        <taxon>eudicotyledons</taxon>
        <taxon>Gunneridae</taxon>
        <taxon>Pentapetalae</taxon>
        <taxon>rosids</taxon>
        <taxon>malvids</taxon>
        <taxon>Myrtales</taxon>
        <taxon>Lythraceae</taxon>
        <taxon>Punica</taxon>
    </lineage>
</organism>
<dbReference type="EMBL" id="PGOL01007891">
    <property type="protein sequence ID" value="PKI32267.1"/>
    <property type="molecule type" value="Genomic_DNA"/>
</dbReference>
<accession>A0A2I0HKK4</accession>
<dbReference type="AlphaFoldDB" id="A0A2I0HKK4"/>
<evidence type="ECO:0000313" key="1">
    <source>
        <dbReference type="EMBL" id="PKI32267.1"/>
    </source>
</evidence>
<protein>
    <submittedName>
        <fullName evidence="1">Uncharacterized protein</fullName>
    </submittedName>
</protein>
<gene>
    <name evidence="1" type="ORF">CRG98_047353</name>
</gene>
<proteinExistence type="predicted"/>